<dbReference type="OrthoDB" id="7585827at2"/>
<evidence type="ECO:0000313" key="2">
    <source>
        <dbReference type="EMBL" id="MXO89660.1"/>
    </source>
</evidence>
<dbReference type="AlphaFoldDB" id="A0A844ZRE4"/>
<feature type="transmembrane region" description="Helical" evidence="1">
    <location>
        <begin position="20"/>
        <end position="37"/>
    </location>
</feature>
<evidence type="ECO:0000313" key="3">
    <source>
        <dbReference type="Proteomes" id="UP000442714"/>
    </source>
</evidence>
<gene>
    <name evidence="2" type="ORF">GRI41_02380</name>
</gene>
<reference evidence="2 3" key="1">
    <citation type="submission" date="2019-12" db="EMBL/GenBank/DDBJ databases">
        <title>Genomic-based taxomic classification of the family Erythrobacteraceae.</title>
        <authorList>
            <person name="Xu L."/>
        </authorList>
    </citation>
    <scope>NUCLEOTIDE SEQUENCE [LARGE SCALE GENOMIC DNA]</scope>
    <source>
        <strain evidence="2 3">KCTC 52763</strain>
    </source>
</reference>
<keyword evidence="1" id="KW-0812">Transmembrane</keyword>
<evidence type="ECO:0000256" key="1">
    <source>
        <dbReference type="SAM" id="Phobius"/>
    </source>
</evidence>
<dbReference type="Proteomes" id="UP000442714">
    <property type="component" value="Unassembled WGS sequence"/>
</dbReference>
<organism evidence="2 3">
    <name type="scientific">Pontixanthobacter aquaemixtae</name>
    <dbReference type="NCBI Taxonomy" id="1958940"/>
    <lineage>
        <taxon>Bacteria</taxon>
        <taxon>Pseudomonadati</taxon>
        <taxon>Pseudomonadota</taxon>
        <taxon>Alphaproteobacteria</taxon>
        <taxon>Sphingomonadales</taxon>
        <taxon>Erythrobacteraceae</taxon>
        <taxon>Pontixanthobacter</taxon>
    </lineage>
</organism>
<keyword evidence="3" id="KW-1185">Reference proteome</keyword>
<feature type="transmembrane region" description="Helical" evidence="1">
    <location>
        <begin position="58"/>
        <end position="78"/>
    </location>
</feature>
<accession>A0A844ZRE4</accession>
<keyword evidence="1" id="KW-0472">Membrane</keyword>
<name>A0A844ZRE4_9SPHN</name>
<keyword evidence="1" id="KW-1133">Transmembrane helix</keyword>
<proteinExistence type="predicted"/>
<dbReference type="EMBL" id="WTYX01000001">
    <property type="protein sequence ID" value="MXO89660.1"/>
    <property type="molecule type" value="Genomic_DNA"/>
</dbReference>
<sequence length="81" mass="8730">MRGAMAITHYLTFASEAEIVGLWGLAMFAVAIFALLAEKRRNKVARIDRIGWVPWLNIFLTSAMIGAGLIALAAKGIIAGE</sequence>
<protein>
    <submittedName>
        <fullName evidence="2">Uncharacterized protein</fullName>
    </submittedName>
</protein>
<comment type="caution">
    <text evidence="2">The sequence shown here is derived from an EMBL/GenBank/DDBJ whole genome shotgun (WGS) entry which is preliminary data.</text>
</comment>